<dbReference type="Proteomes" id="UP001609821">
    <property type="component" value="Unassembled WGS sequence"/>
</dbReference>
<evidence type="ECO:0000313" key="1">
    <source>
        <dbReference type="EMBL" id="MFH6565807.1"/>
    </source>
</evidence>
<sequence length="455" mass="52368">MRKNNTFRGCEPFWANACVGENGMPDYYEYAKGFSEASNILIEAALSNSGCDHAVDIMIYPICFNMRHSVELRLKGAVVILSKLATSRQQLPEFNLEGSHDIGKIWDYLSRELNSFDARIDFFTDRLDPFIRDFADIDPTGQTFRYPYSNENIKHLTDIPTINVGVLQRVFAALELLLDYFKNFLLELNEEYALKTHTKRISRHQILKIASETPALQEWRAPAFSKFKDRIKATYNIGSKELAEVLNIVKGLYTNRFSPFAPPKLKFLTKDKIEELFKAWIFINQPEEKALKAPRASLVISDSDSMREQLAIVIEKDRRRQSIWDDLAASFSKDELADLTALYEAGNSNYAEHYPFYVEYYQAEFKDGNYRCYGGANEALVRLIKKPNTLQCMIKALFLTGQYSLADSLAEKYSHVGNLDWLQMAREGQLFIEPCETIKTNCAMRFKELVESFDS</sequence>
<reference evidence="1 2" key="1">
    <citation type="submission" date="2024-10" db="EMBL/GenBank/DDBJ databases">
        <title>Aeromonas and Pseudomonas from the Cagarras Archipelago, Rio de Janeiro, Brazil.</title>
        <authorList>
            <person name="Canellas A.L.B."/>
            <person name="Laport M.S."/>
        </authorList>
    </citation>
    <scope>NUCLEOTIDE SEQUENCE [LARGE SCALE GENOMIC DNA]</scope>
    <source>
        <strain evidence="1 2">CPF-4</strain>
    </source>
</reference>
<proteinExistence type="predicted"/>
<evidence type="ECO:0000313" key="2">
    <source>
        <dbReference type="Proteomes" id="UP001609821"/>
    </source>
</evidence>
<gene>
    <name evidence="1" type="ORF">ACHMWK_07480</name>
</gene>
<keyword evidence="2" id="KW-1185">Reference proteome</keyword>
<organism evidence="1 2">
    <name type="scientific">Pseudomonas kulmbachensis</name>
    <dbReference type="NCBI Taxonomy" id="3043408"/>
    <lineage>
        <taxon>Bacteria</taxon>
        <taxon>Pseudomonadati</taxon>
        <taxon>Pseudomonadota</taxon>
        <taxon>Gammaproteobacteria</taxon>
        <taxon>Pseudomonadales</taxon>
        <taxon>Pseudomonadaceae</taxon>
        <taxon>Pseudomonas</taxon>
    </lineage>
</organism>
<dbReference type="EMBL" id="JBINXB010000006">
    <property type="protein sequence ID" value="MFH6565807.1"/>
    <property type="molecule type" value="Genomic_DNA"/>
</dbReference>
<accession>A0ABW7LVX3</accession>
<protein>
    <submittedName>
        <fullName evidence="1">Uncharacterized protein</fullName>
    </submittedName>
</protein>
<dbReference type="RefSeq" id="WP_395246882.1">
    <property type="nucleotide sequence ID" value="NZ_JBINXA010000004.1"/>
</dbReference>
<comment type="caution">
    <text evidence="1">The sequence shown here is derived from an EMBL/GenBank/DDBJ whole genome shotgun (WGS) entry which is preliminary data.</text>
</comment>
<name>A0ABW7LVX3_9PSED</name>